<keyword evidence="5" id="KW-1185">Reference proteome</keyword>
<dbReference type="Proteomes" id="UP001623592">
    <property type="component" value="Unassembled WGS sequence"/>
</dbReference>
<dbReference type="Gene3D" id="3.40.1190.20">
    <property type="match status" value="1"/>
</dbReference>
<keyword evidence="1" id="KW-0808">Transferase</keyword>
<dbReference type="Pfam" id="PF00294">
    <property type="entry name" value="PfkB"/>
    <property type="match status" value="1"/>
</dbReference>
<dbReference type="InterPro" id="IPR002173">
    <property type="entry name" value="Carboh/pur_kinase_PfkB_CS"/>
</dbReference>
<dbReference type="PANTHER" id="PTHR10584">
    <property type="entry name" value="SUGAR KINASE"/>
    <property type="match status" value="1"/>
</dbReference>
<dbReference type="SUPFAM" id="SSF53613">
    <property type="entry name" value="Ribokinase-like"/>
    <property type="match status" value="1"/>
</dbReference>
<evidence type="ECO:0000256" key="2">
    <source>
        <dbReference type="ARBA" id="ARBA00022777"/>
    </source>
</evidence>
<evidence type="ECO:0000256" key="1">
    <source>
        <dbReference type="ARBA" id="ARBA00022679"/>
    </source>
</evidence>
<dbReference type="PROSITE" id="PS00584">
    <property type="entry name" value="PFKB_KINASES_2"/>
    <property type="match status" value="1"/>
</dbReference>
<dbReference type="GO" id="GO:0016301">
    <property type="term" value="F:kinase activity"/>
    <property type="evidence" value="ECO:0007669"/>
    <property type="project" value="UniProtKB-KW"/>
</dbReference>
<dbReference type="PANTHER" id="PTHR10584:SF166">
    <property type="entry name" value="RIBOKINASE"/>
    <property type="match status" value="1"/>
</dbReference>
<comment type="caution">
    <text evidence="4">The sequence shown here is derived from an EMBL/GenBank/DDBJ whole genome shotgun (WGS) entry which is preliminary data.</text>
</comment>
<dbReference type="InterPro" id="IPR029056">
    <property type="entry name" value="Ribokinase-like"/>
</dbReference>
<proteinExistence type="predicted"/>
<name>A0ABW8TEI5_9CLOT</name>
<protein>
    <submittedName>
        <fullName evidence="4">PfkB family carbohydrate kinase</fullName>
    </submittedName>
</protein>
<reference evidence="4 5" key="1">
    <citation type="submission" date="2024-11" db="EMBL/GenBank/DDBJ databases">
        <authorList>
            <person name="Heng Y.C."/>
            <person name="Lim A.C.H."/>
            <person name="Lee J.K.Y."/>
            <person name="Kittelmann S."/>
        </authorList>
    </citation>
    <scope>NUCLEOTIDE SEQUENCE [LARGE SCALE GENOMIC DNA]</scope>
    <source>
        <strain evidence="4 5">WILCCON 0114</strain>
    </source>
</reference>
<keyword evidence="2 4" id="KW-0418">Kinase</keyword>
<evidence type="ECO:0000313" key="5">
    <source>
        <dbReference type="Proteomes" id="UP001623592"/>
    </source>
</evidence>
<accession>A0ABW8TEI5</accession>
<dbReference type="EMBL" id="JBJIAA010000008">
    <property type="protein sequence ID" value="MFL0250924.1"/>
    <property type="molecule type" value="Genomic_DNA"/>
</dbReference>
<evidence type="ECO:0000259" key="3">
    <source>
        <dbReference type="Pfam" id="PF00294"/>
    </source>
</evidence>
<evidence type="ECO:0000313" key="4">
    <source>
        <dbReference type="EMBL" id="MFL0250924.1"/>
    </source>
</evidence>
<gene>
    <name evidence="4" type="ORF">ACJDT4_10870</name>
</gene>
<dbReference type="InterPro" id="IPR011611">
    <property type="entry name" value="PfkB_dom"/>
</dbReference>
<sequence>MKKAIALADNCIDVYYKLDRYYLTGNSIDFAFNYKEMGGDITEMTILGNDVFSMALEERLKERNIPLRILKKVDKPTGMATMDIVDGDKKHIQFLGNAMEDIELREDDLEFIKNFDIVYAERWAKIGRYIKDLRKDNQIWVYDFSKRLELPSNDDIIPYLDYAFFSYDADNDYIREFMKKTHKKGAKCVIAMLGECGSLAYDGFKFYEQSAEKVEVVNTVGAGDSYIAAFTYGISLGESIPECMMRGKERATKIIQQFQPYI</sequence>
<dbReference type="RefSeq" id="WP_406787584.1">
    <property type="nucleotide sequence ID" value="NZ_JBJIAA010000008.1"/>
</dbReference>
<feature type="domain" description="Carbohydrate kinase PfkB" evidence="3">
    <location>
        <begin position="25"/>
        <end position="259"/>
    </location>
</feature>
<organism evidence="4 5">
    <name type="scientific">Clostridium neuense</name>
    <dbReference type="NCBI Taxonomy" id="1728934"/>
    <lineage>
        <taxon>Bacteria</taxon>
        <taxon>Bacillati</taxon>
        <taxon>Bacillota</taxon>
        <taxon>Clostridia</taxon>
        <taxon>Eubacteriales</taxon>
        <taxon>Clostridiaceae</taxon>
        <taxon>Clostridium</taxon>
    </lineage>
</organism>